<dbReference type="InterPro" id="IPR000055">
    <property type="entry name" value="Restrct_endonuc_typeI_TRD"/>
</dbReference>
<reference evidence="6" key="1">
    <citation type="journal article" date="2024" name="Int. J. Syst. Evol. Microbiol.">
        <title>Methylomarinovum tepidoasis sp. nov., a moderately thermophilic methanotroph of the family Methylothermaceae isolated from a deep-sea hydrothermal field.</title>
        <authorList>
            <person name="Hirayama H."/>
            <person name="Takaki Y."/>
            <person name="Abe M."/>
            <person name="Miyazaki M."/>
            <person name="Uematsu K."/>
            <person name="Matsui Y."/>
            <person name="Takai K."/>
        </authorList>
    </citation>
    <scope>NUCLEOTIDE SEQUENCE [LARGE SCALE GENOMIC DNA]</scope>
    <source>
        <strain evidence="6">IT-9</strain>
    </source>
</reference>
<dbReference type="SUPFAM" id="SSF116734">
    <property type="entry name" value="DNA methylase specificity domain"/>
    <property type="match status" value="2"/>
</dbReference>
<dbReference type="GO" id="GO:0009035">
    <property type="term" value="F:type I site-specific deoxyribonuclease activity"/>
    <property type="evidence" value="ECO:0007669"/>
    <property type="project" value="UniProtKB-EC"/>
</dbReference>
<dbReference type="KEGG" id="mcau:MIT9_P0719"/>
<evidence type="ECO:0000259" key="4">
    <source>
        <dbReference type="Pfam" id="PF01420"/>
    </source>
</evidence>
<keyword evidence="2" id="KW-0680">Restriction system</keyword>
<feature type="domain" description="Type I restriction modification DNA specificity" evidence="4">
    <location>
        <begin position="230"/>
        <end position="407"/>
    </location>
</feature>
<dbReference type="REBASE" id="679350">
    <property type="entry name" value="S.McaIT9ORF717P"/>
</dbReference>
<comment type="similarity">
    <text evidence="1">Belongs to the type-I restriction system S methylase family.</text>
</comment>
<feature type="domain" description="Type I restriction modification DNA specificity" evidence="4">
    <location>
        <begin position="22"/>
        <end position="195"/>
    </location>
</feature>
<dbReference type="InterPro" id="IPR044946">
    <property type="entry name" value="Restrct_endonuc_typeI_TRD_sf"/>
</dbReference>
<keyword evidence="3" id="KW-0238">DNA-binding</keyword>
<evidence type="ECO:0000256" key="3">
    <source>
        <dbReference type="ARBA" id="ARBA00023125"/>
    </source>
</evidence>
<dbReference type="EMBL" id="AP024714">
    <property type="protein sequence ID" value="BCX81141.1"/>
    <property type="molecule type" value="Genomic_DNA"/>
</dbReference>
<dbReference type="InterPro" id="IPR052021">
    <property type="entry name" value="Type-I_RS_S_subunit"/>
</dbReference>
<dbReference type="GO" id="GO:0003677">
    <property type="term" value="F:DNA binding"/>
    <property type="evidence" value="ECO:0007669"/>
    <property type="project" value="UniProtKB-KW"/>
</dbReference>
<evidence type="ECO:0000313" key="6">
    <source>
        <dbReference type="Proteomes" id="UP001321825"/>
    </source>
</evidence>
<organism evidence="5 6">
    <name type="scientific">Methylomarinovum caldicuralii</name>
    <dbReference type="NCBI Taxonomy" id="438856"/>
    <lineage>
        <taxon>Bacteria</taxon>
        <taxon>Pseudomonadati</taxon>
        <taxon>Pseudomonadota</taxon>
        <taxon>Gammaproteobacteria</taxon>
        <taxon>Methylococcales</taxon>
        <taxon>Methylothermaceae</taxon>
        <taxon>Methylomarinovum</taxon>
    </lineage>
</organism>
<dbReference type="AlphaFoldDB" id="A0AAU9C6Y5"/>
<protein>
    <submittedName>
        <fullName evidence="5">Type I restriction enzyme, S subunit</fullName>
        <ecNumber evidence="5">3.1.21.3</ecNumber>
    </submittedName>
</protein>
<dbReference type="PANTHER" id="PTHR30408:SF12">
    <property type="entry name" value="TYPE I RESTRICTION ENZYME MJAVIII SPECIFICITY SUBUNIT"/>
    <property type="match status" value="1"/>
</dbReference>
<accession>A0AAU9C6Y5</accession>
<dbReference type="Pfam" id="PF01420">
    <property type="entry name" value="Methylase_S"/>
    <property type="match status" value="2"/>
</dbReference>
<dbReference type="Proteomes" id="UP001321825">
    <property type="component" value="Chromosome"/>
</dbReference>
<evidence type="ECO:0000313" key="5">
    <source>
        <dbReference type="EMBL" id="BCX81141.1"/>
    </source>
</evidence>
<dbReference type="EC" id="3.1.21.3" evidence="5"/>
<dbReference type="CDD" id="cd17273">
    <property type="entry name" value="RMtype1_S_EcoJA69PI-TRD1-CR1_like"/>
    <property type="match status" value="2"/>
</dbReference>
<evidence type="ECO:0000256" key="1">
    <source>
        <dbReference type="ARBA" id="ARBA00010923"/>
    </source>
</evidence>
<dbReference type="GO" id="GO:0009307">
    <property type="term" value="P:DNA restriction-modification system"/>
    <property type="evidence" value="ECO:0007669"/>
    <property type="project" value="UniProtKB-KW"/>
</dbReference>
<sequence length="423" mass="46598">MLEKKKPAVPRLRFPEFRDAGPWEVRTIEDLSERIAQGGTPKTSVSAYWNGEIPWITPAEMGNDAEHHHTEKTARSISAEGLRNSSTELLPVNSVIISSRAPIGYVTINTVEMATNQGCKGIVPKNGVSHEFLYFSLLRANARLNVLGAGAGFKEISAATLRSFEVPTPTFTEQQKLADCLGSLDDLTRAEEARLGALKDHKRGLMQRLFPREGETTPRLRFPEFRNAGPWEVRTIEDLSERIAQGGTPKTSVSAYWNGEIPWITPAEMGNDAEHYHTEKTARSISAEGLRNSSTELLPVNSVIISSRAPIGYVTINTVEMATNQGCKGIVPKNGVSHEFLYFSLLRANARLNDLGAGAGFKEISAATLRSFEVPTPTFTEQQKIADCLTSLDDLIRAQAEKIEALKQHKKGLMQQLFPQEVG</sequence>
<proteinExistence type="inferred from homology"/>
<dbReference type="PANTHER" id="PTHR30408">
    <property type="entry name" value="TYPE-1 RESTRICTION ENZYME ECOKI SPECIFICITY PROTEIN"/>
    <property type="match status" value="1"/>
</dbReference>
<name>A0AAU9C6Y5_9GAMM</name>
<dbReference type="Gene3D" id="1.10.287.1120">
    <property type="entry name" value="Bipartite methylase S protein"/>
    <property type="match status" value="1"/>
</dbReference>
<gene>
    <name evidence="5" type="ORF">MIT9_P0719</name>
</gene>
<keyword evidence="6" id="KW-1185">Reference proteome</keyword>
<dbReference type="Gene3D" id="3.90.220.20">
    <property type="entry name" value="DNA methylase specificity domains"/>
    <property type="match status" value="2"/>
</dbReference>
<keyword evidence="5" id="KW-0378">Hydrolase</keyword>
<evidence type="ECO:0000256" key="2">
    <source>
        <dbReference type="ARBA" id="ARBA00022747"/>
    </source>
</evidence>